<reference evidence="1 2" key="1">
    <citation type="submission" date="2019-01" db="EMBL/GenBank/DDBJ databases">
        <title>Draft genome sequences of three monokaryotic isolates of the white-rot basidiomycete fungus Dichomitus squalens.</title>
        <authorList>
            <consortium name="DOE Joint Genome Institute"/>
            <person name="Lopez S.C."/>
            <person name="Andreopoulos B."/>
            <person name="Pangilinan J."/>
            <person name="Lipzen A."/>
            <person name="Riley R."/>
            <person name="Ahrendt S."/>
            <person name="Ng V."/>
            <person name="Barry K."/>
            <person name="Daum C."/>
            <person name="Grigoriev I.V."/>
            <person name="Hilden K.S."/>
            <person name="Makela M.R."/>
            <person name="de Vries R.P."/>
        </authorList>
    </citation>
    <scope>NUCLEOTIDE SEQUENCE [LARGE SCALE GENOMIC DNA]</scope>
    <source>
        <strain evidence="1 2">CBS 464.89</strain>
    </source>
</reference>
<organism evidence="1 2">
    <name type="scientific">Dichomitus squalens</name>
    <dbReference type="NCBI Taxonomy" id="114155"/>
    <lineage>
        <taxon>Eukaryota</taxon>
        <taxon>Fungi</taxon>
        <taxon>Dikarya</taxon>
        <taxon>Basidiomycota</taxon>
        <taxon>Agaricomycotina</taxon>
        <taxon>Agaricomycetes</taxon>
        <taxon>Polyporales</taxon>
        <taxon>Polyporaceae</taxon>
        <taxon>Dichomitus</taxon>
    </lineage>
</organism>
<protein>
    <submittedName>
        <fullName evidence="1">Uncharacterized protein</fullName>
    </submittedName>
</protein>
<dbReference type="Proteomes" id="UP000292082">
    <property type="component" value="Unassembled WGS sequence"/>
</dbReference>
<dbReference type="AlphaFoldDB" id="A0A4Q9Q6W8"/>
<dbReference type="EMBL" id="ML145090">
    <property type="protein sequence ID" value="TBU63202.1"/>
    <property type="molecule type" value="Genomic_DNA"/>
</dbReference>
<accession>A0A4Q9Q6W8</accession>
<evidence type="ECO:0000313" key="2">
    <source>
        <dbReference type="Proteomes" id="UP000292082"/>
    </source>
</evidence>
<proteinExistence type="predicted"/>
<evidence type="ECO:0000313" key="1">
    <source>
        <dbReference type="EMBL" id="TBU63202.1"/>
    </source>
</evidence>
<sequence>MLPNGITPPYTCARQGVAGTPGSQHDEPTAGPSCTIPLRPRQRARAHGERSPDWATTQIRSFKQRRRLAWARAGGGRPSSIQRTLRCLEMQRRTNFTERRVLLVRHRRWPTFWVPQKPQVQGQRARKWDSASHSSADTRLRTAGLAGCCKCTSCCGRMPYMGECR</sequence>
<name>A0A4Q9Q6W8_9APHY</name>
<gene>
    <name evidence="1" type="ORF">BD310DRAFT_916971</name>
</gene>
<keyword evidence="2" id="KW-1185">Reference proteome</keyword>